<dbReference type="GO" id="GO:0009279">
    <property type="term" value="C:cell outer membrane"/>
    <property type="evidence" value="ECO:0007669"/>
    <property type="project" value="TreeGrafter"/>
</dbReference>
<sequence length="221" mass="24369" precursor="true">MSCRFPYGAWRRLIAQGVSTLCFLGLAGLLSPFAYAARAESEQPIYVQADRWTYDDLKQVNILTGKVIVTKGTLTIKGDRVILKQDAKGYQSITSYAERQERAYFRQELSGARGYIEGYGKQIDYNSQSDLTVLTRCATVRRRLPSAQLLDEISGSVIRYDGRREFYTASASEGAAGSSHETSRVRAILTPRSAVEGQTLAPENPTAPLGASSPLERNTSQ</sequence>
<keyword evidence="1" id="KW-0732">Signal</keyword>
<dbReference type="InterPro" id="IPR052037">
    <property type="entry name" value="LPS_export_LptA"/>
</dbReference>
<dbReference type="AlphaFoldDB" id="A0A2Z6ETM6"/>
<feature type="compositionally biased region" description="Low complexity" evidence="2">
    <location>
        <begin position="170"/>
        <end position="180"/>
    </location>
</feature>
<evidence type="ECO:0000256" key="2">
    <source>
        <dbReference type="SAM" id="MobiDB-lite"/>
    </source>
</evidence>
<comment type="subcellular location">
    <subcellularLocation>
        <location evidence="1">Periplasm</location>
    </subcellularLocation>
</comment>
<keyword evidence="1" id="KW-0813">Transport</keyword>
<dbReference type="InterPro" id="IPR014340">
    <property type="entry name" value="LptA"/>
</dbReference>
<comment type="subunit">
    <text evidence="1">Component of the lipopolysaccharide transport and assembly complex.</text>
</comment>
<dbReference type="Pfam" id="PF03968">
    <property type="entry name" value="LptD_N"/>
    <property type="match status" value="1"/>
</dbReference>
<organism evidence="3 4">
    <name type="scientific">Mycoavidus cysteinexigens</name>
    <dbReference type="NCBI Taxonomy" id="1553431"/>
    <lineage>
        <taxon>Bacteria</taxon>
        <taxon>Pseudomonadati</taxon>
        <taxon>Pseudomonadota</taxon>
        <taxon>Betaproteobacteria</taxon>
        <taxon>Burkholderiales</taxon>
        <taxon>Burkholderiaceae</taxon>
        <taxon>Mycoavidus</taxon>
    </lineage>
</organism>
<dbReference type="PANTHER" id="PTHR36504:SF1">
    <property type="entry name" value="LIPOPOLYSACCHARIDE EXPORT SYSTEM PROTEIN LPTA"/>
    <property type="match status" value="1"/>
</dbReference>
<dbReference type="NCBIfam" id="TIGR03002">
    <property type="entry name" value="outer_YhbN_LptA"/>
    <property type="match status" value="1"/>
</dbReference>
<dbReference type="InterPro" id="IPR005653">
    <property type="entry name" value="OstA-like_N"/>
</dbReference>
<feature type="chain" id="PRO_5041748974" description="Lipopolysaccharide export system protein LptA" evidence="1">
    <location>
        <begin position="37"/>
        <end position="221"/>
    </location>
</feature>
<feature type="region of interest" description="Disordered" evidence="2">
    <location>
        <begin position="170"/>
        <end position="221"/>
    </location>
</feature>
<dbReference type="KEGG" id="mcys:MCB1EB_0571"/>
<evidence type="ECO:0000256" key="1">
    <source>
        <dbReference type="HAMAP-Rule" id="MF_01914"/>
    </source>
</evidence>
<dbReference type="RefSeq" id="WP_045363086.1">
    <property type="nucleotide sequence ID" value="NZ_AP018150.1"/>
</dbReference>
<dbReference type="PANTHER" id="PTHR36504">
    <property type="entry name" value="LIPOPOLYSACCHARIDE EXPORT SYSTEM PROTEIN LPTA"/>
    <property type="match status" value="1"/>
</dbReference>
<keyword evidence="1" id="KW-0574">Periplasm</keyword>
<name>A0A2Z6ETM6_9BURK</name>
<dbReference type="GO" id="GO:0043165">
    <property type="term" value="P:Gram-negative-bacterium-type cell outer membrane assembly"/>
    <property type="evidence" value="ECO:0007669"/>
    <property type="project" value="UniProtKB-UniRule"/>
</dbReference>
<gene>
    <name evidence="1" type="primary">lptA</name>
    <name evidence="3" type="ORF">MCB1EB_0571</name>
</gene>
<dbReference type="GO" id="GO:0030288">
    <property type="term" value="C:outer membrane-bounded periplasmic space"/>
    <property type="evidence" value="ECO:0007669"/>
    <property type="project" value="TreeGrafter"/>
</dbReference>
<dbReference type="HAMAP" id="MF_01914">
    <property type="entry name" value="LPS_assembly_LptA"/>
    <property type="match status" value="1"/>
</dbReference>
<comment type="similarity">
    <text evidence="1">Belongs to the LptA family.</text>
</comment>
<accession>A0A2Z6ETM6</accession>
<dbReference type="GO" id="GO:0015920">
    <property type="term" value="P:lipopolysaccharide transport"/>
    <property type="evidence" value="ECO:0007669"/>
    <property type="project" value="UniProtKB-UniRule"/>
</dbReference>
<dbReference type="GO" id="GO:0001530">
    <property type="term" value="F:lipopolysaccharide binding"/>
    <property type="evidence" value="ECO:0007669"/>
    <property type="project" value="InterPro"/>
</dbReference>
<proteinExistence type="inferred from homology"/>
<dbReference type="GO" id="GO:0017089">
    <property type="term" value="F:glycolipid transfer activity"/>
    <property type="evidence" value="ECO:0007669"/>
    <property type="project" value="TreeGrafter"/>
</dbReference>
<evidence type="ECO:0000313" key="4">
    <source>
        <dbReference type="Proteomes" id="UP000282597"/>
    </source>
</evidence>
<feature type="signal peptide" evidence="1">
    <location>
        <begin position="1"/>
        <end position="36"/>
    </location>
</feature>
<dbReference type="EMBL" id="AP018150">
    <property type="protein sequence ID" value="BBE08732.1"/>
    <property type="molecule type" value="Genomic_DNA"/>
</dbReference>
<comment type="function">
    <text evidence="1">Involved in the assembly of lipopolysaccharide (LPS). Required for the translocation of LPS from the inner membrane to the outer membrane.</text>
</comment>
<protein>
    <recommendedName>
        <fullName evidence="1">Lipopolysaccharide export system protein LptA</fullName>
    </recommendedName>
</protein>
<keyword evidence="4" id="KW-1185">Reference proteome</keyword>
<evidence type="ECO:0000313" key="3">
    <source>
        <dbReference type="EMBL" id="BBE08732.1"/>
    </source>
</evidence>
<dbReference type="Proteomes" id="UP000282597">
    <property type="component" value="Chromosome"/>
</dbReference>
<reference evidence="3 4" key="1">
    <citation type="journal article" date="2018" name="Microbes Environ.">
        <title>Comparative Genomic Insights into Endofungal Lifestyles of Two Bacterial Endosymbionts, Mycoavidus cysteinexigens and Burkholderia rhizoxinica.</title>
        <authorList>
            <person name="Sharmin D."/>
            <person name="Guo Y."/>
            <person name="Nishizawa T."/>
            <person name="Ohshima S."/>
            <person name="Sato Y."/>
            <person name="Takashima Y."/>
            <person name="Narisawa K."/>
            <person name="Ohta H."/>
        </authorList>
    </citation>
    <scope>NUCLEOTIDE SEQUENCE [LARGE SCALE GENOMIC DNA]</scope>
    <source>
        <strain evidence="3 4">B1-EB</strain>
    </source>
</reference>
<dbReference type="Gene3D" id="2.60.450.10">
    <property type="entry name" value="Lipopolysaccharide (LPS) transport protein A like domain"/>
    <property type="match status" value="1"/>
</dbReference>